<dbReference type="Gene3D" id="3.30.70.120">
    <property type="match status" value="1"/>
</dbReference>
<evidence type="ECO:0000256" key="2">
    <source>
        <dbReference type="ARBA" id="ARBA00022475"/>
    </source>
</evidence>
<protein>
    <recommendedName>
        <fullName evidence="7">DUF2179 domain-containing protein</fullName>
    </recommendedName>
</protein>
<dbReference type="GO" id="GO:0005886">
    <property type="term" value="C:plasma membrane"/>
    <property type="evidence" value="ECO:0007669"/>
    <property type="project" value="UniProtKB-SubCell"/>
</dbReference>
<dbReference type="InterPro" id="IPR051461">
    <property type="entry name" value="UPF0750_membrane"/>
</dbReference>
<sequence length="283" mass="31096">MEFIKNYYKSISAALLYGVASALGIQLLLQPAKIYTAGVMGASQLIVNLIEQFSHTNTQVYFWYALLNIPLVLLSWFKLGKKFTILSIIAIVSASVFILFVPLHPITNDPMLAAIFGGILTGIGIGVCFRAGFSTGGTDIIALIVQKSTGRTVGQVSFIVNAVIITIAGIVFGWELALYSIVSIYVCNMIVDKMYLQQQKITVVVYSHKIDEMSQELMKSLNRGITLDHSLTGAYSGEPIGSLTMVLTKYELFFARKIITRVDENAFINIQPTVAIMGKFNDN</sequence>
<feature type="transmembrane region" description="Helical" evidence="6">
    <location>
        <begin position="60"/>
        <end position="77"/>
    </location>
</feature>
<feature type="transmembrane region" description="Helical" evidence="6">
    <location>
        <begin position="158"/>
        <end position="191"/>
    </location>
</feature>
<dbReference type="Proteomes" id="UP000051248">
    <property type="component" value="Unassembled WGS sequence"/>
</dbReference>
<evidence type="ECO:0000313" key="9">
    <source>
        <dbReference type="Proteomes" id="UP000051248"/>
    </source>
</evidence>
<dbReference type="InterPro" id="IPR003740">
    <property type="entry name" value="YitT"/>
</dbReference>
<evidence type="ECO:0000313" key="8">
    <source>
        <dbReference type="EMBL" id="KRK79111.1"/>
    </source>
</evidence>
<feature type="transmembrane region" description="Helical" evidence="6">
    <location>
        <begin position="7"/>
        <end position="28"/>
    </location>
</feature>
<evidence type="ECO:0000256" key="3">
    <source>
        <dbReference type="ARBA" id="ARBA00022692"/>
    </source>
</evidence>
<dbReference type="eggNOG" id="COG1284">
    <property type="taxonomic scope" value="Bacteria"/>
</dbReference>
<gene>
    <name evidence="8" type="ORF">FD03_GL001474</name>
</gene>
<dbReference type="Pfam" id="PF10035">
    <property type="entry name" value="DUF2179"/>
    <property type="match status" value="1"/>
</dbReference>
<keyword evidence="2" id="KW-1003">Cell membrane</keyword>
<comment type="subcellular location">
    <subcellularLocation>
        <location evidence="1">Cell membrane</location>
        <topology evidence="1">Multi-pass membrane protein</topology>
    </subcellularLocation>
</comment>
<feature type="transmembrane region" description="Helical" evidence="6">
    <location>
        <begin position="113"/>
        <end position="133"/>
    </location>
</feature>
<dbReference type="InterPro" id="IPR019264">
    <property type="entry name" value="DUF2179"/>
</dbReference>
<evidence type="ECO:0000256" key="5">
    <source>
        <dbReference type="ARBA" id="ARBA00023136"/>
    </source>
</evidence>
<dbReference type="PIRSF" id="PIRSF006483">
    <property type="entry name" value="Membrane_protein_YitT"/>
    <property type="match status" value="1"/>
</dbReference>
<keyword evidence="9" id="KW-1185">Reference proteome</keyword>
<dbReference type="EMBL" id="AZDZ01000019">
    <property type="protein sequence ID" value="KRK79111.1"/>
    <property type="molecule type" value="Genomic_DNA"/>
</dbReference>
<reference evidence="8 9" key="1">
    <citation type="journal article" date="2015" name="Genome Announc.">
        <title>Expanding the biotechnology potential of lactobacilli through comparative genomics of 213 strains and associated genera.</title>
        <authorList>
            <person name="Sun Z."/>
            <person name="Harris H.M."/>
            <person name="McCann A."/>
            <person name="Guo C."/>
            <person name="Argimon S."/>
            <person name="Zhang W."/>
            <person name="Yang X."/>
            <person name="Jeffery I.B."/>
            <person name="Cooney J.C."/>
            <person name="Kagawa T.F."/>
            <person name="Liu W."/>
            <person name="Song Y."/>
            <person name="Salvetti E."/>
            <person name="Wrobel A."/>
            <person name="Rasinkangas P."/>
            <person name="Parkhill J."/>
            <person name="Rea M.C."/>
            <person name="O'Sullivan O."/>
            <person name="Ritari J."/>
            <person name="Douillard F.P."/>
            <person name="Paul Ross R."/>
            <person name="Yang R."/>
            <person name="Briner A.E."/>
            <person name="Felis G.E."/>
            <person name="de Vos W.M."/>
            <person name="Barrangou R."/>
            <person name="Klaenhammer T.R."/>
            <person name="Caufield P.W."/>
            <person name="Cui Y."/>
            <person name="Zhang H."/>
            <person name="O'Toole P.W."/>
        </authorList>
    </citation>
    <scope>NUCLEOTIDE SEQUENCE [LARGE SCALE GENOMIC DNA]</scope>
    <source>
        <strain evidence="8 9">DSM 19682</strain>
    </source>
</reference>
<dbReference type="OrthoDB" id="2417289at2"/>
<keyword evidence="3 6" id="KW-0812">Transmembrane</keyword>
<dbReference type="PANTHER" id="PTHR33545">
    <property type="entry name" value="UPF0750 MEMBRANE PROTEIN YITT-RELATED"/>
    <property type="match status" value="1"/>
</dbReference>
<dbReference type="RefSeq" id="WP_025024608.1">
    <property type="nucleotide sequence ID" value="NZ_AZDZ01000019.1"/>
</dbReference>
<dbReference type="PATRIC" id="fig|1423775.4.peg.1503"/>
<dbReference type="PANTHER" id="PTHR33545:SF5">
    <property type="entry name" value="UPF0750 MEMBRANE PROTEIN YITT"/>
    <property type="match status" value="1"/>
</dbReference>
<dbReference type="Pfam" id="PF02588">
    <property type="entry name" value="YitT_membrane"/>
    <property type="match status" value="1"/>
</dbReference>
<organism evidence="8 9">
    <name type="scientific">Companilactobacillus nodensis DSM 19682 = JCM 14932 = NBRC 107160</name>
    <dbReference type="NCBI Taxonomy" id="1423775"/>
    <lineage>
        <taxon>Bacteria</taxon>
        <taxon>Bacillati</taxon>
        <taxon>Bacillota</taxon>
        <taxon>Bacilli</taxon>
        <taxon>Lactobacillales</taxon>
        <taxon>Lactobacillaceae</taxon>
        <taxon>Companilactobacillus</taxon>
    </lineage>
</organism>
<keyword evidence="4 6" id="KW-1133">Transmembrane helix</keyword>
<dbReference type="InterPro" id="IPR015867">
    <property type="entry name" value="N-reg_PII/ATP_PRibTrfase_C"/>
</dbReference>
<feature type="transmembrane region" description="Helical" evidence="6">
    <location>
        <begin position="83"/>
        <end position="101"/>
    </location>
</feature>
<comment type="caution">
    <text evidence="8">The sequence shown here is derived from an EMBL/GenBank/DDBJ whole genome shotgun (WGS) entry which is preliminary data.</text>
</comment>
<dbReference type="AlphaFoldDB" id="A0A0R1KJ93"/>
<proteinExistence type="predicted"/>
<keyword evidence="5 6" id="KW-0472">Membrane</keyword>
<accession>A0A0R1KJ93</accession>
<evidence type="ECO:0000256" key="6">
    <source>
        <dbReference type="SAM" id="Phobius"/>
    </source>
</evidence>
<evidence type="ECO:0000256" key="1">
    <source>
        <dbReference type="ARBA" id="ARBA00004651"/>
    </source>
</evidence>
<evidence type="ECO:0000256" key="4">
    <source>
        <dbReference type="ARBA" id="ARBA00022989"/>
    </source>
</evidence>
<dbReference type="STRING" id="1423775.FD03_GL001474"/>
<evidence type="ECO:0000259" key="7">
    <source>
        <dbReference type="Pfam" id="PF10035"/>
    </source>
</evidence>
<name>A0A0R1KJ93_9LACO</name>
<dbReference type="CDD" id="cd16380">
    <property type="entry name" value="YitT_C"/>
    <property type="match status" value="1"/>
</dbReference>
<feature type="domain" description="DUF2179" evidence="7">
    <location>
        <begin position="223"/>
        <end position="278"/>
    </location>
</feature>